<sequence>MCLEWTVHDDDVTTENDWSTSENMSKTLIYGGAIISAGPAALIASMQTKLREVLTIGTLFTLCGSIVLMTCSTDALSTLITGRILHGMGAGIVCVIVPNYAAEITEPKYRGENTITTPRITTIFFFCFTLLKSESFYQDSPMVPVIGLLHY</sequence>
<dbReference type="Proteomes" id="UP001160148">
    <property type="component" value="Unassembled WGS sequence"/>
</dbReference>
<evidence type="ECO:0000256" key="4">
    <source>
        <dbReference type="ARBA" id="ARBA00023136"/>
    </source>
</evidence>
<keyword evidence="3 5" id="KW-1133">Transmembrane helix</keyword>
<comment type="caution">
    <text evidence="6">The sequence shown here is derived from an EMBL/GenBank/DDBJ whole genome shotgun (WGS) entry which is preliminary data.</text>
</comment>
<dbReference type="PROSITE" id="PS00217">
    <property type="entry name" value="SUGAR_TRANSPORT_2"/>
    <property type="match status" value="1"/>
</dbReference>
<feature type="transmembrane region" description="Helical" evidence="5">
    <location>
        <begin position="53"/>
        <end position="72"/>
    </location>
</feature>
<dbReference type="InterPro" id="IPR036259">
    <property type="entry name" value="MFS_trans_sf"/>
</dbReference>
<reference evidence="6 7" key="1">
    <citation type="submission" date="2023-01" db="EMBL/GenBank/DDBJ databases">
        <authorList>
            <person name="Whitehead M."/>
        </authorList>
    </citation>
    <scope>NUCLEOTIDE SEQUENCE [LARGE SCALE GENOMIC DNA]</scope>
</reference>
<evidence type="ECO:0000256" key="2">
    <source>
        <dbReference type="ARBA" id="ARBA00022692"/>
    </source>
</evidence>
<evidence type="ECO:0000313" key="7">
    <source>
        <dbReference type="Proteomes" id="UP001160148"/>
    </source>
</evidence>
<dbReference type="SUPFAM" id="SSF103473">
    <property type="entry name" value="MFS general substrate transporter"/>
    <property type="match status" value="1"/>
</dbReference>
<evidence type="ECO:0000256" key="1">
    <source>
        <dbReference type="ARBA" id="ARBA00004141"/>
    </source>
</evidence>
<evidence type="ECO:0000256" key="3">
    <source>
        <dbReference type="ARBA" id="ARBA00022989"/>
    </source>
</evidence>
<dbReference type="InterPro" id="IPR005829">
    <property type="entry name" value="Sugar_transporter_CS"/>
</dbReference>
<feature type="transmembrane region" description="Helical" evidence="5">
    <location>
        <begin position="28"/>
        <end position="46"/>
    </location>
</feature>
<protein>
    <recommendedName>
        <fullName evidence="8">Major facilitator superfamily (MFS) profile domain-containing protein</fullName>
    </recommendedName>
</protein>
<organism evidence="6 7">
    <name type="scientific">Macrosiphum euphorbiae</name>
    <name type="common">potato aphid</name>
    <dbReference type="NCBI Taxonomy" id="13131"/>
    <lineage>
        <taxon>Eukaryota</taxon>
        <taxon>Metazoa</taxon>
        <taxon>Ecdysozoa</taxon>
        <taxon>Arthropoda</taxon>
        <taxon>Hexapoda</taxon>
        <taxon>Insecta</taxon>
        <taxon>Pterygota</taxon>
        <taxon>Neoptera</taxon>
        <taxon>Paraneoptera</taxon>
        <taxon>Hemiptera</taxon>
        <taxon>Sternorrhyncha</taxon>
        <taxon>Aphidomorpha</taxon>
        <taxon>Aphidoidea</taxon>
        <taxon>Aphididae</taxon>
        <taxon>Macrosiphini</taxon>
        <taxon>Macrosiphum</taxon>
    </lineage>
</organism>
<dbReference type="GO" id="GO:0016020">
    <property type="term" value="C:membrane"/>
    <property type="evidence" value="ECO:0007669"/>
    <property type="project" value="UniProtKB-SubCell"/>
</dbReference>
<feature type="transmembrane region" description="Helical" evidence="5">
    <location>
        <begin position="84"/>
        <end position="102"/>
    </location>
</feature>
<gene>
    <name evidence="6" type="ORF">MEUPH1_LOCUS19248</name>
</gene>
<dbReference type="Gene3D" id="1.20.1250.20">
    <property type="entry name" value="MFS general substrate transporter like domains"/>
    <property type="match status" value="1"/>
</dbReference>
<dbReference type="AlphaFoldDB" id="A0AAV0X804"/>
<dbReference type="InterPro" id="IPR005828">
    <property type="entry name" value="MFS_sugar_transport-like"/>
</dbReference>
<keyword evidence="2 5" id="KW-0812">Transmembrane</keyword>
<comment type="subcellular location">
    <subcellularLocation>
        <location evidence="1">Membrane</location>
        <topology evidence="1">Multi-pass membrane protein</topology>
    </subcellularLocation>
</comment>
<evidence type="ECO:0000256" key="5">
    <source>
        <dbReference type="SAM" id="Phobius"/>
    </source>
</evidence>
<evidence type="ECO:0000313" key="6">
    <source>
        <dbReference type="EMBL" id="CAI6364420.1"/>
    </source>
</evidence>
<dbReference type="Pfam" id="PF00083">
    <property type="entry name" value="Sugar_tr"/>
    <property type="match status" value="1"/>
</dbReference>
<accession>A0AAV0X804</accession>
<keyword evidence="4 5" id="KW-0472">Membrane</keyword>
<evidence type="ECO:0008006" key="8">
    <source>
        <dbReference type="Google" id="ProtNLM"/>
    </source>
</evidence>
<name>A0AAV0X804_9HEMI</name>
<dbReference type="EMBL" id="CARXXK010000003">
    <property type="protein sequence ID" value="CAI6364420.1"/>
    <property type="molecule type" value="Genomic_DNA"/>
</dbReference>
<dbReference type="GO" id="GO:0022857">
    <property type="term" value="F:transmembrane transporter activity"/>
    <property type="evidence" value="ECO:0007669"/>
    <property type="project" value="InterPro"/>
</dbReference>
<keyword evidence="7" id="KW-1185">Reference proteome</keyword>
<proteinExistence type="predicted"/>